<keyword evidence="3" id="KW-0597">Phosphoprotein</keyword>
<dbReference type="SUPFAM" id="SSF48452">
    <property type="entry name" value="TPR-like"/>
    <property type="match status" value="2"/>
</dbReference>
<dbReference type="Gene3D" id="1.10.287.130">
    <property type="match status" value="1"/>
</dbReference>
<dbReference type="FunFam" id="3.30.565.10:FF:000006">
    <property type="entry name" value="Sensor histidine kinase WalK"/>
    <property type="match status" value="1"/>
</dbReference>
<feature type="transmembrane region" description="Helical" evidence="8">
    <location>
        <begin position="391"/>
        <end position="411"/>
    </location>
</feature>
<reference evidence="11 12" key="1">
    <citation type="submission" date="2018-09" db="EMBL/GenBank/DDBJ databases">
        <title>Genomic Encyclopedia of Archaeal and Bacterial Type Strains, Phase II (KMG-II): from individual species to whole genera.</title>
        <authorList>
            <person name="Goeker M."/>
        </authorList>
    </citation>
    <scope>NUCLEOTIDE SEQUENCE [LARGE SCALE GENOMIC DNA]</scope>
    <source>
        <strain evidence="11 12">DSM 27148</strain>
    </source>
</reference>
<dbReference type="InterPro" id="IPR050736">
    <property type="entry name" value="Sensor_HK_Regulatory"/>
</dbReference>
<name>A0A419VWX7_9BACT</name>
<dbReference type="Proteomes" id="UP000283387">
    <property type="component" value="Unassembled WGS sequence"/>
</dbReference>
<evidence type="ECO:0000313" key="11">
    <source>
        <dbReference type="EMBL" id="RKD87689.1"/>
    </source>
</evidence>
<dbReference type="Pfam" id="PF17874">
    <property type="entry name" value="TPR_MalT"/>
    <property type="match status" value="1"/>
</dbReference>
<dbReference type="InterPro" id="IPR041617">
    <property type="entry name" value="TPR_MalT"/>
</dbReference>
<dbReference type="Pfam" id="PF02518">
    <property type="entry name" value="HATPase_c"/>
    <property type="match status" value="1"/>
</dbReference>
<evidence type="ECO:0000256" key="4">
    <source>
        <dbReference type="ARBA" id="ARBA00022679"/>
    </source>
</evidence>
<evidence type="ECO:0000313" key="12">
    <source>
        <dbReference type="Proteomes" id="UP000283387"/>
    </source>
</evidence>
<evidence type="ECO:0000256" key="8">
    <source>
        <dbReference type="SAM" id="Phobius"/>
    </source>
</evidence>
<dbReference type="EC" id="2.7.13.3" evidence="2"/>
<dbReference type="InterPro" id="IPR019734">
    <property type="entry name" value="TPR_rpt"/>
</dbReference>
<evidence type="ECO:0000259" key="10">
    <source>
        <dbReference type="PROSITE" id="PS50109"/>
    </source>
</evidence>
<dbReference type="RefSeq" id="WP_120274719.1">
    <property type="nucleotide sequence ID" value="NZ_RAPN01000003.1"/>
</dbReference>
<dbReference type="SUPFAM" id="SSF55874">
    <property type="entry name" value="ATPase domain of HSP90 chaperone/DNA topoisomerase II/histidine kinase"/>
    <property type="match status" value="1"/>
</dbReference>
<evidence type="ECO:0000256" key="6">
    <source>
        <dbReference type="ARBA" id="ARBA00023012"/>
    </source>
</evidence>
<dbReference type="Gene3D" id="1.25.40.10">
    <property type="entry name" value="Tetratricopeptide repeat domain"/>
    <property type="match status" value="2"/>
</dbReference>
<evidence type="ECO:0000256" key="1">
    <source>
        <dbReference type="ARBA" id="ARBA00000085"/>
    </source>
</evidence>
<dbReference type="InterPro" id="IPR003661">
    <property type="entry name" value="HisK_dim/P_dom"/>
</dbReference>
<dbReference type="Gene3D" id="3.30.565.10">
    <property type="entry name" value="Histidine kinase-like ATPase, C-terminal domain"/>
    <property type="match status" value="1"/>
</dbReference>
<keyword evidence="12" id="KW-1185">Reference proteome</keyword>
<dbReference type="PANTHER" id="PTHR43711">
    <property type="entry name" value="TWO-COMPONENT HISTIDINE KINASE"/>
    <property type="match status" value="1"/>
</dbReference>
<dbReference type="AlphaFoldDB" id="A0A419VWX7"/>
<dbReference type="SMART" id="SM00028">
    <property type="entry name" value="TPR"/>
    <property type="match status" value="5"/>
</dbReference>
<evidence type="ECO:0000256" key="7">
    <source>
        <dbReference type="PROSITE-ProRule" id="PRU00339"/>
    </source>
</evidence>
<dbReference type="InterPro" id="IPR004358">
    <property type="entry name" value="Sig_transdc_His_kin-like_C"/>
</dbReference>
<keyword evidence="6" id="KW-0902">Two-component regulatory system</keyword>
<keyword evidence="8" id="KW-0812">Transmembrane</keyword>
<dbReference type="SMART" id="SM00388">
    <property type="entry name" value="HisKA"/>
    <property type="match status" value="1"/>
</dbReference>
<keyword evidence="5 11" id="KW-0418">Kinase</keyword>
<dbReference type="InterPro" id="IPR036890">
    <property type="entry name" value="HATPase_C_sf"/>
</dbReference>
<gene>
    <name evidence="11" type="ORF">BC643_3696</name>
</gene>
<dbReference type="InterPro" id="IPR011990">
    <property type="entry name" value="TPR-like_helical_dom_sf"/>
</dbReference>
<dbReference type="PROSITE" id="PS50109">
    <property type="entry name" value="HIS_KIN"/>
    <property type="match status" value="1"/>
</dbReference>
<dbReference type="InterPro" id="IPR003594">
    <property type="entry name" value="HATPase_dom"/>
</dbReference>
<keyword evidence="9" id="KW-0732">Signal</keyword>
<organism evidence="11 12">
    <name type="scientific">Mangrovibacterium diazotrophicum</name>
    <dbReference type="NCBI Taxonomy" id="1261403"/>
    <lineage>
        <taxon>Bacteria</taxon>
        <taxon>Pseudomonadati</taxon>
        <taxon>Bacteroidota</taxon>
        <taxon>Bacteroidia</taxon>
        <taxon>Marinilabiliales</taxon>
        <taxon>Prolixibacteraceae</taxon>
        <taxon>Mangrovibacterium</taxon>
    </lineage>
</organism>
<dbReference type="SUPFAM" id="SSF47384">
    <property type="entry name" value="Homodimeric domain of signal transducing histidine kinase"/>
    <property type="match status" value="1"/>
</dbReference>
<dbReference type="Pfam" id="PF00512">
    <property type="entry name" value="HisKA"/>
    <property type="match status" value="1"/>
</dbReference>
<feature type="chain" id="PRO_5019016130" description="histidine kinase" evidence="9">
    <location>
        <begin position="24"/>
        <end position="653"/>
    </location>
</feature>
<dbReference type="PROSITE" id="PS50005">
    <property type="entry name" value="TPR"/>
    <property type="match status" value="2"/>
</dbReference>
<proteinExistence type="predicted"/>
<dbReference type="InterPro" id="IPR005467">
    <property type="entry name" value="His_kinase_dom"/>
</dbReference>
<dbReference type="InterPro" id="IPR036097">
    <property type="entry name" value="HisK_dim/P_sf"/>
</dbReference>
<protein>
    <recommendedName>
        <fullName evidence="2">histidine kinase</fullName>
        <ecNumber evidence="2">2.7.13.3</ecNumber>
    </recommendedName>
</protein>
<evidence type="ECO:0000256" key="9">
    <source>
        <dbReference type="SAM" id="SignalP"/>
    </source>
</evidence>
<dbReference type="PANTHER" id="PTHR43711:SF31">
    <property type="entry name" value="HISTIDINE KINASE"/>
    <property type="match status" value="1"/>
</dbReference>
<dbReference type="GO" id="GO:0000155">
    <property type="term" value="F:phosphorelay sensor kinase activity"/>
    <property type="evidence" value="ECO:0007669"/>
    <property type="project" value="InterPro"/>
</dbReference>
<keyword evidence="8" id="KW-1133">Transmembrane helix</keyword>
<feature type="signal peptide" evidence="9">
    <location>
        <begin position="1"/>
        <end position="23"/>
    </location>
</feature>
<accession>A0A419VWX7</accession>
<feature type="repeat" description="TPR" evidence="7">
    <location>
        <begin position="163"/>
        <end position="196"/>
    </location>
</feature>
<dbReference type="SMART" id="SM00387">
    <property type="entry name" value="HATPase_c"/>
    <property type="match status" value="1"/>
</dbReference>
<comment type="caution">
    <text evidence="11">The sequence shown here is derived from an EMBL/GenBank/DDBJ whole genome shotgun (WGS) entry which is preliminary data.</text>
</comment>
<feature type="domain" description="Histidine kinase" evidence="10">
    <location>
        <begin position="436"/>
        <end position="653"/>
    </location>
</feature>
<evidence type="ECO:0000256" key="3">
    <source>
        <dbReference type="ARBA" id="ARBA00022553"/>
    </source>
</evidence>
<keyword evidence="4" id="KW-0808">Transferase</keyword>
<feature type="repeat" description="TPR" evidence="7">
    <location>
        <begin position="243"/>
        <end position="276"/>
    </location>
</feature>
<keyword evidence="7" id="KW-0802">TPR repeat</keyword>
<dbReference type="EMBL" id="RAPN01000003">
    <property type="protein sequence ID" value="RKD87689.1"/>
    <property type="molecule type" value="Genomic_DNA"/>
</dbReference>
<dbReference type="PRINTS" id="PR00344">
    <property type="entry name" value="BCTRLSENSOR"/>
</dbReference>
<dbReference type="CDD" id="cd00082">
    <property type="entry name" value="HisKA"/>
    <property type="match status" value="1"/>
</dbReference>
<evidence type="ECO:0000256" key="2">
    <source>
        <dbReference type="ARBA" id="ARBA00012438"/>
    </source>
</evidence>
<evidence type="ECO:0000256" key="5">
    <source>
        <dbReference type="ARBA" id="ARBA00022777"/>
    </source>
</evidence>
<sequence length="653" mass="73652">MGRTIVCALTCLLFSVFFSPLYGQQSDSEESTPSDQLSRLQLVQKLSDQCWQNRESQTEKAIEYGLQAIGIAKAEGFQKELGTLYNYLGVIYQHYKYDVRTAMSYYDLGLPICLAEKDSVEIAYVYNNLGDAFYTIGNVPLAFEYAEKSMSIFERLGNARGIAYSYINLGALNRIDGKYNAALDYFRKAISLRETFDDSVGIASANLEVARTLYLMGKTDEAMQYFQQSLQKHTQIDNKNYMAYSMQGIGDVYLQKNELDSAMVYFEEAMKLTRDRRNFSGEIDSQLGLAKVMAAKGKLEEGEHLLDDAFINAQRSNIAPDILKVYKARGEYYHQSEDYKKAAENYQSYIQAYDSLFLALQFQTLSEMKDRFHIKEELNTVTQDLKSKRKVQIYAVLIIILLIIFSFILMLRNRIIARLSTELAHSNQAKDKIFSIVSHDLVSPFNVLIGTSELLMEDLDEGDLENAKNNGRLIHSTSEEAYRLISNLLTWARSQRRTINLVKEKFDMTNLALDVVSMFENHSELKEIEIQLSAPGGVLVTADKNLVQIVLVNLVNNALKFTHRGGKINLSVAEEKGKVKVSVRDNGTGMPPDRLAHLFDHRSVESTPGTGNEQGTGLGLLLCKEFVEMHGGEIYADSMEGEGSTFIFTVPAV</sequence>
<comment type="catalytic activity">
    <reaction evidence="1">
        <text>ATP + protein L-histidine = ADP + protein N-phospho-L-histidine.</text>
        <dbReference type="EC" id="2.7.13.3"/>
    </reaction>
</comment>
<keyword evidence="8" id="KW-0472">Membrane</keyword>
<dbReference type="OrthoDB" id="9810447at2"/>